<evidence type="ECO:0000313" key="6">
    <source>
        <dbReference type="Proteomes" id="UP000221168"/>
    </source>
</evidence>
<keyword evidence="6" id="KW-1185">Reference proteome</keyword>
<gene>
    <name evidence="5" type="ORF">CSC94_04340</name>
</gene>
<feature type="domain" description="Leucine-binding protein" evidence="4">
    <location>
        <begin position="50"/>
        <end position="391"/>
    </location>
</feature>
<evidence type="ECO:0000256" key="3">
    <source>
        <dbReference type="SAM" id="SignalP"/>
    </source>
</evidence>
<accession>A0A2G1QQS9</accession>
<dbReference type="InterPro" id="IPR028081">
    <property type="entry name" value="Leu-bd"/>
</dbReference>
<dbReference type="Pfam" id="PF13458">
    <property type="entry name" value="Peripla_BP_6"/>
    <property type="match status" value="1"/>
</dbReference>
<evidence type="ECO:0000313" key="5">
    <source>
        <dbReference type="EMBL" id="PHP67917.1"/>
    </source>
</evidence>
<dbReference type="SUPFAM" id="SSF53822">
    <property type="entry name" value="Periplasmic binding protein-like I"/>
    <property type="match status" value="1"/>
</dbReference>
<feature type="signal peptide" evidence="3">
    <location>
        <begin position="1"/>
        <end position="24"/>
    </location>
</feature>
<evidence type="ECO:0000259" key="4">
    <source>
        <dbReference type="Pfam" id="PF13458"/>
    </source>
</evidence>
<feature type="chain" id="PRO_5013928263" evidence="3">
    <location>
        <begin position="25"/>
        <end position="419"/>
    </location>
</feature>
<sequence length="419" mass="44191">MKLKLALAAFAAACAFALSGPAQAQDKPSCGANTGQAASGEPIIVGGIHGNAAPGDFSAATDAAAAYFKCVNANGGIHGRPVDYRVENDQWNPELAAQAAAKLVNDTDSVALVGNGSFIEMAVNAATYAKADIMVMAAGCAISECFETSNIVSTNQGPLPSNVGAAQYAQEELGAKNIACIGLNIPNNGIWSCQAVIDFMESRGGTGSMALLNPGAPDVNSALLEAVSSGADTILINQPAGLALAILKAAEEQDLRDQFNWIAPTPLYDLSVPDAVGEYWHGHVYVNAELAPFQVNGPDAQNWIKVMDGFANPEDPRDTFAQAGYLSAKFFTETMLAMDPADVGDRAKVSEAIRNIKGLKSDLMCGPYYVGNADFHMPNHAGYMVKIVKGGYEIVRECYQYDSPYFEKIIALEKEMGVQ</sequence>
<dbReference type="CDD" id="cd06341">
    <property type="entry name" value="PBP1_ABC_ligand_binding-like"/>
    <property type="match status" value="1"/>
</dbReference>
<comment type="similarity">
    <text evidence="1">Belongs to the leucine-binding protein family.</text>
</comment>
<organism evidence="5 6">
    <name type="scientific">Zhengella mangrovi</name>
    <dbReference type="NCBI Taxonomy" id="1982044"/>
    <lineage>
        <taxon>Bacteria</taxon>
        <taxon>Pseudomonadati</taxon>
        <taxon>Pseudomonadota</taxon>
        <taxon>Alphaproteobacteria</taxon>
        <taxon>Hyphomicrobiales</taxon>
        <taxon>Notoacmeibacteraceae</taxon>
        <taxon>Zhengella</taxon>
    </lineage>
</organism>
<reference evidence="5 6" key="1">
    <citation type="submission" date="2017-10" db="EMBL/GenBank/DDBJ databases">
        <title>Sedimentibacterium mangrovi gen. nov., sp. nov., a novel member of family Phyllobacteriacea isolated from mangrove sediment.</title>
        <authorList>
            <person name="Liao H."/>
            <person name="Tian Y."/>
        </authorList>
    </citation>
    <scope>NUCLEOTIDE SEQUENCE [LARGE SCALE GENOMIC DNA]</scope>
    <source>
        <strain evidence="5 6">X9-2-2</strain>
    </source>
</reference>
<name>A0A2G1QQS9_9HYPH</name>
<proteinExistence type="inferred from homology"/>
<protein>
    <submittedName>
        <fullName evidence="5">Branched-chain amino acid ABC transporter substrate-binding protein</fullName>
    </submittedName>
</protein>
<dbReference type="RefSeq" id="WP_099304200.1">
    <property type="nucleotide sequence ID" value="NZ_PDVP01000002.1"/>
</dbReference>
<evidence type="ECO:0000256" key="1">
    <source>
        <dbReference type="ARBA" id="ARBA00010062"/>
    </source>
</evidence>
<dbReference type="PANTHER" id="PTHR47235">
    <property type="entry name" value="BLR6548 PROTEIN"/>
    <property type="match status" value="1"/>
</dbReference>
<dbReference type="OrthoDB" id="9791590at2"/>
<dbReference type="EMBL" id="PDVP01000002">
    <property type="protein sequence ID" value="PHP67917.1"/>
    <property type="molecule type" value="Genomic_DNA"/>
</dbReference>
<dbReference type="Gene3D" id="3.40.50.2300">
    <property type="match status" value="2"/>
</dbReference>
<dbReference type="InterPro" id="IPR028082">
    <property type="entry name" value="Peripla_BP_I"/>
</dbReference>
<comment type="caution">
    <text evidence="5">The sequence shown here is derived from an EMBL/GenBank/DDBJ whole genome shotgun (WGS) entry which is preliminary data.</text>
</comment>
<dbReference type="Proteomes" id="UP000221168">
    <property type="component" value="Unassembled WGS sequence"/>
</dbReference>
<keyword evidence="2 3" id="KW-0732">Signal</keyword>
<evidence type="ECO:0000256" key="2">
    <source>
        <dbReference type="ARBA" id="ARBA00022729"/>
    </source>
</evidence>
<dbReference type="PANTHER" id="PTHR47235:SF1">
    <property type="entry name" value="BLR6548 PROTEIN"/>
    <property type="match status" value="1"/>
</dbReference>
<dbReference type="AlphaFoldDB" id="A0A2G1QQS9"/>